<feature type="compositionally biased region" description="Low complexity" evidence="9">
    <location>
        <begin position="10"/>
        <end position="22"/>
    </location>
</feature>
<dbReference type="AlphaFoldDB" id="A0A8C7BQW1"/>
<dbReference type="GO" id="GO:0046983">
    <property type="term" value="F:protein dimerization activity"/>
    <property type="evidence" value="ECO:0007669"/>
    <property type="project" value="InterPro"/>
</dbReference>
<dbReference type="GO" id="GO:0005634">
    <property type="term" value="C:nucleus"/>
    <property type="evidence" value="ECO:0007669"/>
    <property type="project" value="UniProtKB-SubCell"/>
</dbReference>
<keyword evidence="7" id="KW-0804">Transcription</keyword>
<evidence type="ECO:0000256" key="1">
    <source>
        <dbReference type="ARBA" id="ARBA00004123"/>
    </source>
</evidence>
<feature type="region of interest" description="Disordered" evidence="9">
    <location>
        <begin position="1"/>
        <end position="22"/>
    </location>
</feature>
<accession>A0A8C7BQW1</accession>
<dbReference type="Pfam" id="PF00010">
    <property type="entry name" value="HLH"/>
    <property type="match status" value="1"/>
</dbReference>
<dbReference type="Gene3D" id="4.10.280.10">
    <property type="entry name" value="Helix-loop-helix DNA-binding domain"/>
    <property type="match status" value="1"/>
</dbReference>
<keyword evidence="3" id="KW-0221">Differentiation</keyword>
<dbReference type="PANTHER" id="PTHR15402:SF4">
    <property type="entry name" value="SPERMATOGENESIS- AND OOGENESIS-SPECIFIC BASIC HELIX-LOOP-HELIX-CONTAINING PROTEIN 1"/>
    <property type="match status" value="1"/>
</dbReference>
<evidence type="ECO:0000256" key="5">
    <source>
        <dbReference type="ARBA" id="ARBA00023015"/>
    </source>
</evidence>
<protein>
    <recommendedName>
        <fullName evidence="10">BHLH domain-containing protein</fullName>
    </recommendedName>
</protein>
<dbReference type="InterPro" id="IPR039583">
    <property type="entry name" value="TCFL5/SOLH1/2"/>
</dbReference>
<evidence type="ECO:0000256" key="7">
    <source>
        <dbReference type="ARBA" id="ARBA00023163"/>
    </source>
</evidence>
<reference evidence="11" key="2">
    <citation type="submission" date="2025-09" db="UniProtKB">
        <authorList>
            <consortium name="Ensembl"/>
        </authorList>
    </citation>
    <scope>IDENTIFICATION</scope>
</reference>
<feature type="domain" description="BHLH" evidence="10">
    <location>
        <begin position="48"/>
        <end position="99"/>
    </location>
</feature>
<evidence type="ECO:0000256" key="6">
    <source>
        <dbReference type="ARBA" id="ARBA00023125"/>
    </source>
</evidence>
<dbReference type="InterPro" id="IPR036638">
    <property type="entry name" value="HLH_DNA-bd_sf"/>
</dbReference>
<proteinExistence type="predicted"/>
<dbReference type="GO" id="GO:0030154">
    <property type="term" value="P:cell differentiation"/>
    <property type="evidence" value="ECO:0007669"/>
    <property type="project" value="UniProtKB-KW"/>
</dbReference>
<keyword evidence="4" id="KW-0744">Spermatogenesis</keyword>
<organism evidence="11 12">
    <name type="scientific">Neovison vison</name>
    <name type="common">American mink</name>
    <name type="synonym">Mustela vison</name>
    <dbReference type="NCBI Taxonomy" id="452646"/>
    <lineage>
        <taxon>Eukaryota</taxon>
        <taxon>Metazoa</taxon>
        <taxon>Chordata</taxon>
        <taxon>Craniata</taxon>
        <taxon>Vertebrata</taxon>
        <taxon>Euteleostomi</taxon>
        <taxon>Mammalia</taxon>
        <taxon>Eutheria</taxon>
        <taxon>Laurasiatheria</taxon>
        <taxon>Carnivora</taxon>
        <taxon>Caniformia</taxon>
        <taxon>Musteloidea</taxon>
        <taxon>Mustelidae</taxon>
        <taxon>Mustelinae</taxon>
        <taxon>Neogale</taxon>
    </lineage>
</organism>
<dbReference type="GO" id="GO:0007283">
    <property type="term" value="P:spermatogenesis"/>
    <property type="evidence" value="ECO:0007669"/>
    <property type="project" value="UniProtKB-KW"/>
</dbReference>
<keyword evidence="6" id="KW-0238">DNA-binding</keyword>
<dbReference type="SUPFAM" id="SSF47459">
    <property type="entry name" value="HLH, helix-loop-helix DNA-binding domain"/>
    <property type="match status" value="1"/>
</dbReference>
<evidence type="ECO:0000256" key="3">
    <source>
        <dbReference type="ARBA" id="ARBA00022782"/>
    </source>
</evidence>
<dbReference type="PANTHER" id="PTHR15402">
    <property type="entry name" value="TRANSCRIPTION FACTOR-LIKE 5 PROTEIN"/>
    <property type="match status" value="1"/>
</dbReference>
<dbReference type="Ensembl" id="ENSNVIT00000025852.1">
    <property type="protein sequence ID" value="ENSNVIP00000022203.1"/>
    <property type="gene ID" value="ENSNVIG00000017342.1"/>
</dbReference>
<keyword evidence="2" id="KW-0217">Developmental protein</keyword>
<evidence type="ECO:0000256" key="8">
    <source>
        <dbReference type="ARBA" id="ARBA00023242"/>
    </source>
</evidence>
<evidence type="ECO:0000313" key="12">
    <source>
        <dbReference type="Proteomes" id="UP000694425"/>
    </source>
</evidence>
<evidence type="ECO:0000259" key="10">
    <source>
        <dbReference type="PROSITE" id="PS50888"/>
    </source>
</evidence>
<dbReference type="InterPro" id="IPR011598">
    <property type="entry name" value="bHLH_dom"/>
</dbReference>
<dbReference type="PROSITE" id="PS50888">
    <property type="entry name" value="BHLH"/>
    <property type="match status" value="1"/>
</dbReference>
<dbReference type="Proteomes" id="UP000694425">
    <property type="component" value="Unplaced"/>
</dbReference>
<feature type="compositionally biased region" description="Low complexity" evidence="9">
    <location>
        <begin position="169"/>
        <end position="179"/>
    </location>
</feature>
<evidence type="ECO:0000256" key="9">
    <source>
        <dbReference type="SAM" id="MobiDB-lite"/>
    </source>
</evidence>
<comment type="subcellular location">
    <subcellularLocation>
        <location evidence="1">Nucleus</location>
    </subcellularLocation>
</comment>
<keyword evidence="12" id="KW-1185">Reference proteome</keyword>
<dbReference type="GO" id="GO:0000981">
    <property type="term" value="F:DNA-binding transcription factor activity, RNA polymerase II-specific"/>
    <property type="evidence" value="ECO:0007669"/>
    <property type="project" value="TreeGrafter"/>
</dbReference>
<keyword evidence="5" id="KW-0805">Transcription regulation</keyword>
<evidence type="ECO:0000256" key="2">
    <source>
        <dbReference type="ARBA" id="ARBA00022473"/>
    </source>
</evidence>
<dbReference type="CDD" id="cd18908">
    <property type="entry name" value="bHLH_SOHLH1_2"/>
    <property type="match status" value="1"/>
</dbReference>
<sequence>MASCGPEAALEGCSGSSPSSVLGCSEDYGQAACLVRAPRERPGSGSSLGLPRNVLSERERRKRISVSCERLRALLPRFDGRREDMASVLEMSVQFLRLAGTLLPSQEPHTVLGPSREEWSEWQTDVLPQALSRAGAAGSPDRGAGASGLIVPPAPVSCGTAGAGEDEAPPGAAEVVEGPTVLPEPCSLLSQPPGPSAPEALRLPPLWPPGAWQPPSPLVSAEAQSCLGRAGPPVDGADPVGTLDTRPVLGCDAEDGVSYLLNTGPDGWLGSVEGRGVRAPSRSVVRSSLLDGAEPGFPVDPEPGLHELPDGPLEPWGSEVGCPSLALALREEVDSIFPDFFPC</sequence>
<name>A0A8C7BQW1_NEOVI</name>
<evidence type="ECO:0000313" key="11">
    <source>
        <dbReference type="Ensembl" id="ENSNVIP00000022203.1"/>
    </source>
</evidence>
<feature type="region of interest" description="Disordered" evidence="9">
    <location>
        <begin position="157"/>
        <end position="207"/>
    </location>
</feature>
<keyword evidence="8" id="KW-0539">Nucleus</keyword>
<evidence type="ECO:0000256" key="4">
    <source>
        <dbReference type="ARBA" id="ARBA00022871"/>
    </source>
</evidence>
<dbReference type="GO" id="GO:0000978">
    <property type="term" value="F:RNA polymerase II cis-regulatory region sequence-specific DNA binding"/>
    <property type="evidence" value="ECO:0007669"/>
    <property type="project" value="TreeGrafter"/>
</dbReference>
<reference evidence="11" key="1">
    <citation type="submission" date="2025-08" db="UniProtKB">
        <authorList>
            <consortium name="Ensembl"/>
        </authorList>
    </citation>
    <scope>IDENTIFICATION</scope>
</reference>
<dbReference type="GeneTree" id="ENSGT00390000000656"/>